<dbReference type="Pfam" id="PF04367">
    <property type="entry name" value="DUF502"/>
    <property type="match status" value="1"/>
</dbReference>
<evidence type="ECO:0000256" key="1">
    <source>
        <dbReference type="SAM" id="Phobius"/>
    </source>
</evidence>
<dbReference type="Proteomes" id="UP000559809">
    <property type="component" value="Unassembled WGS sequence"/>
</dbReference>
<proteinExistence type="predicted"/>
<dbReference type="PANTHER" id="PTHR31876">
    <property type="entry name" value="COV-LIKE PROTEIN 1"/>
    <property type="match status" value="1"/>
</dbReference>
<keyword evidence="1" id="KW-0472">Membrane</keyword>
<gene>
    <name evidence="2" type="ORF">H0A72_01165</name>
</gene>
<dbReference type="InterPro" id="IPR007462">
    <property type="entry name" value="COV1-like"/>
</dbReference>
<evidence type="ECO:0000313" key="2">
    <source>
        <dbReference type="EMBL" id="NYT47911.1"/>
    </source>
</evidence>
<feature type="transmembrane region" description="Helical" evidence="1">
    <location>
        <begin position="12"/>
        <end position="32"/>
    </location>
</feature>
<name>A0A853FZ69_9BURK</name>
<sequence>MRFFKRYFITGLLIWIPLIITVWVIALLISTLESVVPPFLTSQSLFGFRIPGFQLLLVVGVVLLTGLLGANFIGAAIVERWERLLGRIPLVRSIYNSVKQVSDTVLAPGGQAFREAVLIQYPRPGAWTIAFLTGAPSGEVADRLGGDYVSVYVPTTPNPTSGFFLMLPRDDVQLLDMSVDAALKYIVSMGVVAPVSVKGLEAGHEAVSIVDAAHRIDEVSPRRPDDEANGR</sequence>
<dbReference type="AlphaFoldDB" id="A0A853FZ69"/>
<protein>
    <submittedName>
        <fullName evidence="2">DUF502 domain-containing protein</fullName>
    </submittedName>
</protein>
<comment type="caution">
    <text evidence="2">The sequence shown here is derived from an EMBL/GenBank/DDBJ whole genome shotgun (WGS) entry which is preliminary data.</text>
</comment>
<feature type="transmembrane region" description="Helical" evidence="1">
    <location>
        <begin position="52"/>
        <end position="78"/>
    </location>
</feature>
<reference evidence="2 3" key="1">
    <citation type="submission" date="2020-07" db="EMBL/GenBank/DDBJ databases">
        <title>Taxonomic revisions and descriptions of new bacterial species based on genomic comparisons in the high-G+C-content subgroup of the family Alcaligenaceae.</title>
        <authorList>
            <person name="Szabo A."/>
            <person name="Felfoldi T."/>
        </authorList>
    </citation>
    <scope>NUCLEOTIDE SEQUENCE [LARGE SCALE GENOMIC DNA]</scope>
    <source>
        <strain evidence="2 3">LMG 24012</strain>
    </source>
</reference>
<keyword evidence="1" id="KW-1133">Transmembrane helix</keyword>
<organism evidence="2 3">
    <name type="scientific">Parapusillimonas granuli</name>
    <dbReference type="NCBI Taxonomy" id="380911"/>
    <lineage>
        <taxon>Bacteria</taxon>
        <taxon>Pseudomonadati</taxon>
        <taxon>Pseudomonadota</taxon>
        <taxon>Betaproteobacteria</taxon>
        <taxon>Burkholderiales</taxon>
        <taxon>Alcaligenaceae</taxon>
        <taxon>Parapusillimonas</taxon>
    </lineage>
</organism>
<keyword evidence="3" id="KW-1185">Reference proteome</keyword>
<dbReference type="RefSeq" id="WP_180153052.1">
    <property type="nucleotide sequence ID" value="NZ_JACCEM010000001.1"/>
</dbReference>
<accession>A0A853FZ69</accession>
<dbReference type="PANTHER" id="PTHR31876:SF26">
    <property type="entry name" value="PROTEIN LIKE COV 2"/>
    <property type="match status" value="1"/>
</dbReference>
<dbReference type="EMBL" id="JACCEM010000001">
    <property type="protein sequence ID" value="NYT47911.1"/>
    <property type="molecule type" value="Genomic_DNA"/>
</dbReference>
<keyword evidence="1" id="KW-0812">Transmembrane</keyword>
<evidence type="ECO:0000313" key="3">
    <source>
        <dbReference type="Proteomes" id="UP000559809"/>
    </source>
</evidence>